<feature type="transmembrane region" description="Helical" evidence="1">
    <location>
        <begin position="91"/>
        <end position="110"/>
    </location>
</feature>
<sequence length="717" mass="82846">MPIVNPKKRRFYSFFIFLVISLLLNFVGPQNAILGLILGILWLIWASKIIGNRFFPGEQHILQFTAGLAFLLIVIILISLLFFYFINFQTLSIVSIFIIVSSVCFLFDYYKKSNSRGLFASAFKIFCILKCFSLKGMFAKVCLAATYLILYLISFAYLFSYSTSNSLLSPWEILPKKFFIIYFLLNITLFAIILRKDKSNCKVPNARYPRLEIIFLSLHFFLACSIAVIIYKIGFGFDPFVHRASENALANLGYLMPRPLYYIGQYALVVFLSKILFIKIIAIDKLLVPLLASLLLPASVFYSINKIFKNKKLIILITACCLPLTAYCFFYTVPQSLANLLLLILILMSIPYFINNGKLPCNLWLIALATMFIHPLAGIPAFIYLGFIVLWSNNFMVLRFYGSIIFSLLAGIAIPLFFFFASIISSDFNIVFQLSNISSVFNIFDAPRYLPFYSIYHLIYLYKFNIGILLILIFIVGSYFLYKKNKTKFLAANYCLLTILFANLIILSLIQFNSIIDYEQREFAKRLLYVIFFFSLPIILSGIYSISLKILQFKKGNLLLIILISAINVITLYISYPVVDAFEKNRGYSVSHYDIQAVNWINEDSTDKDYIVLANQSTSAAALQEFGFKKYYNSKIQNLFYYPIPTSSPLYDIYLKMVYDEPKLKYINTARELTGVKTVYFVINDYWLDFKKRVEQAELIANRIKNINNKIWVFKFE</sequence>
<name>A0A2M6XSX0_9BACT</name>
<gene>
    <name evidence="2" type="ORF">COT27_01930</name>
</gene>
<proteinExistence type="predicted"/>
<evidence type="ECO:0000256" key="1">
    <source>
        <dbReference type="SAM" id="Phobius"/>
    </source>
</evidence>
<feature type="transmembrane region" description="Helical" evidence="1">
    <location>
        <begin position="178"/>
        <end position="194"/>
    </location>
</feature>
<evidence type="ECO:0000313" key="3">
    <source>
        <dbReference type="Proteomes" id="UP000230586"/>
    </source>
</evidence>
<evidence type="ECO:0008006" key="4">
    <source>
        <dbReference type="Google" id="ProtNLM"/>
    </source>
</evidence>
<reference evidence="3" key="1">
    <citation type="submission" date="2017-09" db="EMBL/GenBank/DDBJ databases">
        <title>Depth-based differentiation of microbial function through sediment-hosted aquifers and enrichment of novel symbionts in the deep terrestrial subsurface.</title>
        <authorList>
            <person name="Probst A.J."/>
            <person name="Ladd B."/>
            <person name="Jarett J.K."/>
            <person name="Geller-Mcgrath D.E."/>
            <person name="Sieber C.M.K."/>
            <person name="Emerson J.B."/>
            <person name="Anantharaman K."/>
            <person name="Thomas B.C."/>
            <person name="Malmstrom R."/>
            <person name="Stieglmeier M."/>
            <person name="Klingl A."/>
            <person name="Woyke T."/>
            <person name="Ryan C.M."/>
            <person name="Banfield J.F."/>
        </authorList>
    </citation>
    <scope>NUCLEOTIDE SEQUENCE [LARGE SCALE GENOMIC DNA]</scope>
</reference>
<dbReference type="EMBL" id="PEXX01000036">
    <property type="protein sequence ID" value="PIU10669.1"/>
    <property type="molecule type" value="Genomic_DNA"/>
</dbReference>
<feature type="transmembrane region" description="Helical" evidence="1">
    <location>
        <begin position="62"/>
        <end position="85"/>
    </location>
</feature>
<feature type="transmembrane region" description="Helical" evidence="1">
    <location>
        <begin position="459"/>
        <end position="482"/>
    </location>
</feature>
<keyword evidence="1" id="KW-0472">Membrane</keyword>
<organism evidence="2 3">
    <name type="scientific">Candidatus Kuenenbacteria bacterium CG08_land_8_20_14_0_20_37_23</name>
    <dbReference type="NCBI Taxonomy" id="1974617"/>
    <lineage>
        <taxon>Bacteria</taxon>
        <taxon>Candidatus Kueneniibacteriota</taxon>
    </lineage>
</organism>
<feature type="transmembrane region" description="Helical" evidence="1">
    <location>
        <begin position="286"/>
        <end position="307"/>
    </location>
</feature>
<feature type="transmembrane region" description="Helical" evidence="1">
    <location>
        <begin position="214"/>
        <end position="233"/>
    </location>
</feature>
<feature type="transmembrane region" description="Helical" evidence="1">
    <location>
        <begin position="313"/>
        <end position="330"/>
    </location>
</feature>
<dbReference type="Proteomes" id="UP000230586">
    <property type="component" value="Unassembled WGS sequence"/>
</dbReference>
<feature type="transmembrane region" description="Helical" evidence="1">
    <location>
        <begin position="138"/>
        <end position="158"/>
    </location>
</feature>
<dbReference type="AlphaFoldDB" id="A0A2M6XSX0"/>
<feature type="transmembrane region" description="Helical" evidence="1">
    <location>
        <begin position="366"/>
        <end position="391"/>
    </location>
</feature>
<keyword evidence="1" id="KW-1133">Transmembrane helix</keyword>
<feature type="transmembrane region" description="Helical" evidence="1">
    <location>
        <begin position="527"/>
        <end position="546"/>
    </location>
</feature>
<feature type="transmembrane region" description="Helical" evidence="1">
    <location>
        <begin position="494"/>
        <end position="515"/>
    </location>
</feature>
<evidence type="ECO:0000313" key="2">
    <source>
        <dbReference type="EMBL" id="PIU10669.1"/>
    </source>
</evidence>
<accession>A0A2M6XSX0</accession>
<comment type="caution">
    <text evidence="2">The sequence shown here is derived from an EMBL/GenBank/DDBJ whole genome shotgun (WGS) entry which is preliminary data.</text>
</comment>
<feature type="transmembrane region" description="Helical" evidence="1">
    <location>
        <begin position="12"/>
        <end position="27"/>
    </location>
</feature>
<keyword evidence="1" id="KW-0812">Transmembrane</keyword>
<feature type="transmembrane region" description="Helical" evidence="1">
    <location>
        <begin position="337"/>
        <end position="354"/>
    </location>
</feature>
<feature type="transmembrane region" description="Helical" evidence="1">
    <location>
        <begin position="259"/>
        <end position="277"/>
    </location>
</feature>
<protein>
    <recommendedName>
        <fullName evidence="4">Glycosyltransferase RgtA/B/C/D-like domain-containing protein</fullName>
    </recommendedName>
</protein>
<feature type="transmembrane region" description="Helical" evidence="1">
    <location>
        <begin position="558"/>
        <end position="576"/>
    </location>
</feature>
<feature type="transmembrane region" description="Helical" evidence="1">
    <location>
        <begin position="403"/>
        <end position="424"/>
    </location>
</feature>